<proteinExistence type="predicted"/>
<dbReference type="OrthoDB" id="49861at2157"/>
<dbReference type="KEGG" id="mear:Mpt1_c13970"/>
<dbReference type="PIRSF" id="PIRSF022057">
    <property type="entry name" value="UCP022057"/>
    <property type="match status" value="1"/>
</dbReference>
<reference evidence="1 2" key="1">
    <citation type="journal article" date="2014" name="Appl. Environ. Microbiol.">
        <title>Comparative Genome Analysis of 'Candidatus Methanoplasma termitum' Indicates a New Mode of Energy Metabolism in the Seventh Order of Methanogens.</title>
        <authorList>
            <person name="Lang K."/>
            <person name="Schuldes J."/>
            <person name="Klingl A."/>
            <person name="Poehlein A."/>
            <person name="Daniel R."/>
            <person name="Brune A."/>
        </authorList>
    </citation>
    <scope>NUCLEOTIDE SEQUENCE [LARGE SCALE GENOMIC DNA]</scope>
    <source>
        <strain evidence="2">Mpt1</strain>
    </source>
</reference>
<dbReference type="STRING" id="1577791.Mpt1_c13970"/>
<dbReference type="GeneID" id="24819055"/>
<dbReference type="RefSeq" id="WP_048113411.1">
    <property type="nucleotide sequence ID" value="NZ_CP010070.1"/>
</dbReference>
<dbReference type="Proteomes" id="UP000030787">
    <property type="component" value="Chromosome"/>
</dbReference>
<organism evidence="1 2">
    <name type="scientific">Candidatus Methanoplasma termitum</name>
    <dbReference type="NCBI Taxonomy" id="1577791"/>
    <lineage>
        <taxon>Archaea</taxon>
        <taxon>Methanobacteriati</taxon>
        <taxon>Thermoplasmatota</taxon>
        <taxon>Thermoplasmata</taxon>
        <taxon>Methanomassiliicoccales</taxon>
        <taxon>Methanomassiliicoccaceae</taxon>
        <taxon>Candidatus Methanoplasma</taxon>
    </lineage>
</organism>
<dbReference type="Pfam" id="PF09824">
    <property type="entry name" value="ArsR"/>
    <property type="match status" value="1"/>
</dbReference>
<evidence type="ECO:0000313" key="2">
    <source>
        <dbReference type="Proteomes" id="UP000030787"/>
    </source>
</evidence>
<dbReference type="EMBL" id="CP010070">
    <property type="protein sequence ID" value="AIZ57255.1"/>
    <property type="molecule type" value="Genomic_DNA"/>
</dbReference>
<gene>
    <name evidence="1" type="ORF">Mpt1_c13970</name>
</gene>
<dbReference type="HOGENOM" id="CLU_129660_0_0_2"/>
<accession>A0A0A7LDJ9</accession>
<name>A0A0A7LDJ9_9ARCH</name>
<evidence type="ECO:0000313" key="1">
    <source>
        <dbReference type="EMBL" id="AIZ57255.1"/>
    </source>
</evidence>
<sequence length="166" mass="19110">MNRIKVINEPSELVPMLRSVDTPIKRDVLKEVTLEWRTADDIEKKFGPAGRDALVFFEKMKLVETRWLSVNGGYPEKSYHTYYTSFNINAQWPVYEISDVLTAAMMNDEEYAEIETKILAEVGKSGRFSGDVAEVLGLSSTMLKSLVRRSVKMDYRGHRIEPIREE</sequence>
<dbReference type="InterPro" id="IPR014517">
    <property type="entry name" value="ArsR_tscrpt_regulator"/>
</dbReference>
<protein>
    <submittedName>
        <fullName evidence="1">ArsR transcriptional regulator</fullName>
    </submittedName>
</protein>
<keyword evidence="2" id="KW-1185">Reference proteome</keyword>
<dbReference type="AlphaFoldDB" id="A0A0A7LDJ9"/>